<comment type="caution">
    <text evidence="1">The sequence shown here is derived from an EMBL/GenBank/DDBJ whole genome shotgun (WGS) entry which is preliminary data.</text>
</comment>
<accession>A0AAW1WGN6</accession>
<sequence length="118" mass="13100">MGSSLFFLATSSFRSVPFFISGLGPVRHRGLWAWICGIDDVLAVATARRRRFIDAGGKGSLRLELNGKAVGRFGYGGEVRSTVWVMMVNDGRGDLVFWQGLELTAWVLRWDVEIVHGL</sequence>
<keyword evidence="2" id="KW-1185">Reference proteome</keyword>
<protein>
    <submittedName>
        <fullName evidence="1">Uncharacterized protein</fullName>
    </submittedName>
</protein>
<name>A0AAW1WGN6_RUBAR</name>
<dbReference type="EMBL" id="JBEDUW010000006">
    <property type="protein sequence ID" value="KAK9922425.1"/>
    <property type="molecule type" value="Genomic_DNA"/>
</dbReference>
<gene>
    <name evidence="1" type="ORF">M0R45_030889</name>
</gene>
<proteinExistence type="predicted"/>
<dbReference type="Proteomes" id="UP001457282">
    <property type="component" value="Unassembled WGS sequence"/>
</dbReference>
<reference evidence="1 2" key="1">
    <citation type="journal article" date="2023" name="G3 (Bethesda)">
        <title>A chromosome-length genome assembly and annotation of blackberry (Rubus argutus, cv. 'Hillquist').</title>
        <authorList>
            <person name="Bruna T."/>
            <person name="Aryal R."/>
            <person name="Dudchenko O."/>
            <person name="Sargent D.J."/>
            <person name="Mead D."/>
            <person name="Buti M."/>
            <person name="Cavallini A."/>
            <person name="Hytonen T."/>
            <person name="Andres J."/>
            <person name="Pham M."/>
            <person name="Weisz D."/>
            <person name="Mascagni F."/>
            <person name="Usai G."/>
            <person name="Natali L."/>
            <person name="Bassil N."/>
            <person name="Fernandez G.E."/>
            <person name="Lomsadze A."/>
            <person name="Armour M."/>
            <person name="Olukolu B."/>
            <person name="Poorten T."/>
            <person name="Britton C."/>
            <person name="Davik J."/>
            <person name="Ashrafi H."/>
            <person name="Aiden E.L."/>
            <person name="Borodovsky M."/>
            <person name="Worthington M."/>
        </authorList>
    </citation>
    <scope>NUCLEOTIDE SEQUENCE [LARGE SCALE GENOMIC DNA]</scope>
    <source>
        <strain evidence="1">PI 553951</strain>
    </source>
</reference>
<dbReference type="AlphaFoldDB" id="A0AAW1WGN6"/>
<organism evidence="1 2">
    <name type="scientific">Rubus argutus</name>
    <name type="common">Southern blackberry</name>
    <dbReference type="NCBI Taxonomy" id="59490"/>
    <lineage>
        <taxon>Eukaryota</taxon>
        <taxon>Viridiplantae</taxon>
        <taxon>Streptophyta</taxon>
        <taxon>Embryophyta</taxon>
        <taxon>Tracheophyta</taxon>
        <taxon>Spermatophyta</taxon>
        <taxon>Magnoliopsida</taxon>
        <taxon>eudicotyledons</taxon>
        <taxon>Gunneridae</taxon>
        <taxon>Pentapetalae</taxon>
        <taxon>rosids</taxon>
        <taxon>fabids</taxon>
        <taxon>Rosales</taxon>
        <taxon>Rosaceae</taxon>
        <taxon>Rosoideae</taxon>
        <taxon>Rosoideae incertae sedis</taxon>
        <taxon>Rubus</taxon>
    </lineage>
</organism>
<evidence type="ECO:0000313" key="2">
    <source>
        <dbReference type="Proteomes" id="UP001457282"/>
    </source>
</evidence>
<evidence type="ECO:0000313" key="1">
    <source>
        <dbReference type="EMBL" id="KAK9922425.1"/>
    </source>
</evidence>